<dbReference type="EMBL" id="CP151510">
    <property type="protein sequence ID" value="WZN64880.1"/>
    <property type="molecule type" value="Genomic_DNA"/>
</dbReference>
<dbReference type="Proteomes" id="UP001472866">
    <property type="component" value="Chromosome 10"/>
</dbReference>
<dbReference type="PANTHER" id="PTHR34958">
    <property type="entry name" value="CONDITIONAL LOSS-OF-GROWTH 1"/>
    <property type="match status" value="1"/>
</dbReference>
<reference evidence="2 3" key="1">
    <citation type="submission" date="2024-03" db="EMBL/GenBank/DDBJ databases">
        <title>Complete genome sequence of the green alga Chloropicon roscoffensis RCC1871.</title>
        <authorList>
            <person name="Lemieux C."/>
            <person name="Pombert J.-F."/>
            <person name="Otis C."/>
            <person name="Turmel M."/>
        </authorList>
    </citation>
    <scope>NUCLEOTIDE SEQUENCE [LARGE SCALE GENOMIC DNA]</scope>
    <source>
        <strain evidence="2 3">RCC1871</strain>
    </source>
</reference>
<organism evidence="2 3">
    <name type="scientific">Chloropicon roscoffensis</name>
    <dbReference type="NCBI Taxonomy" id="1461544"/>
    <lineage>
        <taxon>Eukaryota</taxon>
        <taxon>Viridiplantae</taxon>
        <taxon>Chlorophyta</taxon>
        <taxon>Chloropicophyceae</taxon>
        <taxon>Chloropicales</taxon>
        <taxon>Chloropicaceae</taxon>
        <taxon>Chloropicon</taxon>
    </lineage>
</organism>
<protein>
    <submittedName>
        <fullName evidence="2">Uncharacterized protein</fullName>
    </submittedName>
</protein>
<feature type="region of interest" description="Disordered" evidence="1">
    <location>
        <begin position="145"/>
        <end position="217"/>
    </location>
</feature>
<dbReference type="AlphaFoldDB" id="A0AAX4PGW6"/>
<feature type="compositionally biased region" description="Gly residues" evidence="1">
    <location>
        <begin position="161"/>
        <end position="172"/>
    </location>
</feature>
<evidence type="ECO:0000313" key="3">
    <source>
        <dbReference type="Proteomes" id="UP001472866"/>
    </source>
</evidence>
<dbReference type="PANTHER" id="PTHR34958:SF1">
    <property type="entry name" value="ARMADILLO-LIKE HELICAL DOMAIN-CONTAINING PROTEIN"/>
    <property type="match status" value="1"/>
</dbReference>
<evidence type="ECO:0000256" key="1">
    <source>
        <dbReference type="SAM" id="MobiDB-lite"/>
    </source>
</evidence>
<proteinExistence type="predicted"/>
<gene>
    <name evidence="2" type="ORF">HKI87_10g64370</name>
</gene>
<name>A0AAX4PGW6_9CHLO</name>
<sequence>MEDRGRLIREAIDQLRRSEGEGHGANGECSTSAPYEVVSGLLASASSAEQTDFVYETVAQGSSDLLLEQGDYEALAEVVDLLKRTLLRYIPTPRQLERTGGWCQRTVERVQAEESEGENSSTQKRELVNSLKFLRRFVGRKAEGAAVRAERTKAASPSGSGDEGIGDGGGVGTPQQGNSSRPRDCYPHSALDQLRSNADSSRRRSSTQEALTRSGRSRTNLSLLSNATAISTLPEKEQNDLFGDLLRHKGKSIAELSRSVKLALAHMVDMYEKDAQQTFVILSIFMQEMLLENDAELQCRAFDIFLNLFFHWQVLESRQRVREEAKVTKRAPPAQQARKALALRDAMWHATLLNEMCLVLLDCGDSVDQQVWASAHSCLLFCCAQGGVLVPKLVKLVSAEVLRELFKVCLDCKWTEGRESSIVAMMVSHVLPHRGNHLGVDAHSLAVVGGEKWPAEALERVSSPASRSSLVTLAYYMAVSDLNGPGITLGGDHMMNTRIPVLEGLLEKCDFSSADRLRRSLRRQDHDVNGVVARSCAKLYL</sequence>
<evidence type="ECO:0000313" key="2">
    <source>
        <dbReference type="EMBL" id="WZN64880.1"/>
    </source>
</evidence>
<keyword evidence="3" id="KW-1185">Reference proteome</keyword>
<accession>A0AAX4PGW6</accession>